<evidence type="ECO:0000259" key="2">
    <source>
        <dbReference type="Pfam" id="PF09972"/>
    </source>
</evidence>
<feature type="compositionally biased region" description="Basic residues" evidence="1">
    <location>
        <begin position="18"/>
        <end position="28"/>
    </location>
</feature>
<protein>
    <recommendedName>
        <fullName evidence="2">DUF2207 domain-containing protein</fullName>
    </recommendedName>
</protein>
<evidence type="ECO:0000313" key="3">
    <source>
        <dbReference type="EMBL" id="EYR62272.1"/>
    </source>
</evidence>
<dbReference type="EMBL" id="AXCW01000280">
    <property type="protein sequence ID" value="EYR62272.1"/>
    <property type="molecule type" value="Genomic_DNA"/>
</dbReference>
<organism evidence="3 4">
    <name type="scientific">Actinotalea ferrariae CF5-4</name>
    <dbReference type="NCBI Taxonomy" id="948458"/>
    <lineage>
        <taxon>Bacteria</taxon>
        <taxon>Bacillati</taxon>
        <taxon>Actinomycetota</taxon>
        <taxon>Actinomycetes</taxon>
        <taxon>Micrococcales</taxon>
        <taxon>Cellulomonadaceae</taxon>
        <taxon>Actinotalea</taxon>
    </lineage>
</organism>
<dbReference type="RefSeq" id="WP_034228320.1">
    <property type="nucleotide sequence ID" value="NZ_AXCW01000280.1"/>
</dbReference>
<feature type="domain" description="DUF2207" evidence="2">
    <location>
        <begin position="63"/>
        <end position="247"/>
    </location>
</feature>
<evidence type="ECO:0000313" key="4">
    <source>
        <dbReference type="Proteomes" id="UP000019753"/>
    </source>
</evidence>
<name>A0A021VT70_9CELL</name>
<feature type="region of interest" description="Disordered" evidence="1">
    <location>
        <begin position="1"/>
        <end position="28"/>
    </location>
</feature>
<gene>
    <name evidence="3" type="ORF">N866_09990</name>
</gene>
<dbReference type="InterPro" id="IPR018702">
    <property type="entry name" value="DUF2207"/>
</dbReference>
<dbReference type="AlphaFoldDB" id="A0A021VT70"/>
<accession>A0A021VT70</accession>
<comment type="caution">
    <text evidence="3">The sequence shown here is derived from an EMBL/GenBank/DDBJ whole genome shotgun (WGS) entry which is preliminary data.</text>
</comment>
<dbReference type="Proteomes" id="UP000019753">
    <property type="component" value="Unassembled WGS sequence"/>
</dbReference>
<proteinExistence type="predicted"/>
<evidence type="ECO:0000256" key="1">
    <source>
        <dbReference type="SAM" id="MobiDB-lite"/>
    </source>
</evidence>
<keyword evidence="4" id="KW-1185">Reference proteome</keyword>
<dbReference type="Pfam" id="PF09972">
    <property type="entry name" value="DUF2207"/>
    <property type="match status" value="1"/>
</dbReference>
<reference evidence="3 4" key="1">
    <citation type="submission" date="2014-01" db="EMBL/GenBank/DDBJ databases">
        <title>Actinotalea ferrariae CF5-4.</title>
        <authorList>
            <person name="Chen F."/>
            <person name="Li Y."/>
            <person name="Wang G."/>
        </authorList>
    </citation>
    <scope>NUCLEOTIDE SEQUENCE [LARGE SCALE GENOMIC DNA]</scope>
    <source>
        <strain evidence="3 4">CF5-4</strain>
    </source>
</reference>
<dbReference type="OrthoDB" id="143710at2"/>
<sequence length="301" mass="30806">MTEGGGRRTGAQVAALRPRARPGRTRPGRVGRGLVMALVLAVTAVLGGAPAAVAASGPGDDDRITRYDVTIDVDADGVALVDTVLDVDFGAQPGAGPALTYVTAQRFDADHDRVYRITAVEATSRTAPDDVHLAHRNGLLEIRLGGRDADLTGVHSYRLTYRVEGWVSSAEAFGLDRDELVLNVVGDAWTLPVLGLNVTVGAPGPVLDARCYAGPDATCTSSATDGTVATFAEPTLVPGESLTVALAYPAGTFGGVEPIVVEHGSAGRTAALAGLGVVAVGLGVTALRHVRRAHADPAPPA</sequence>